<proteinExistence type="predicted"/>
<keyword evidence="2" id="KW-1185">Reference proteome</keyword>
<accession>E2AB75</accession>
<dbReference type="InParanoid" id="E2AB75"/>
<sequence length="90" mass="9786">MEGQPRVPYEWRGGARGVGVHSRRAAAARQASGKVSRRADTSGADLRVFEPSGYTTSGTVVVSYRRATRVTLSGPSHCRRRSRSVVVSLR</sequence>
<organism evidence="2">
    <name type="scientific">Camponotus floridanus</name>
    <name type="common">Florida carpenter ant</name>
    <dbReference type="NCBI Taxonomy" id="104421"/>
    <lineage>
        <taxon>Eukaryota</taxon>
        <taxon>Metazoa</taxon>
        <taxon>Ecdysozoa</taxon>
        <taxon>Arthropoda</taxon>
        <taxon>Hexapoda</taxon>
        <taxon>Insecta</taxon>
        <taxon>Pterygota</taxon>
        <taxon>Neoptera</taxon>
        <taxon>Endopterygota</taxon>
        <taxon>Hymenoptera</taxon>
        <taxon>Apocrita</taxon>
        <taxon>Aculeata</taxon>
        <taxon>Formicoidea</taxon>
        <taxon>Formicidae</taxon>
        <taxon>Formicinae</taxon>
        <taxon>Camponotus</taxon>
    </lineage>
</organism>
<protein>
    <submittedName>
        <fullName evidence="1">Uncharacterized protein</fullName>
    </submittedName>
</protein>
<evidence type="ECO:0000313" key="1">
    <source>
        <dbReference type="EMBL" id="EFN69351.1"/>
    </source>
</evidence>
<gene>
    <name evidence="1" type="ORF">EAG_01091</name>
</gene>
<dbReference type="EMBL" id="GL438234">
    <property type="protein sequence ID" value="EFN69351.1"/>
    <property type="molecule type" value="Genomic_DNA"/>
</dbReference>
<evidence type="ECO:0000313" key="2">
    <source>
        <dbReference type="Proteomes" id="UP000000311"/>
    </source>
</evidence>
<dbReference type="Proteomes" id="UP000000311">
    <property type="component" value="Unassembled WGS sequence"/>
</dbReference>
<dbReference type="AlphaFoldDB" id="E2AB75"/>
<name>E2AB75_CAMFO</name>
<reference evidence="1 2" key="1">
    <citation type="journal article" date="2010" name="Science">
        <title>Genomic comparison of the ants Camponotus floridanus and Harpegnathos saltator.</title>
        <authorList>
            <person name="Bonasio R."/>
            <person name="Zhang G."/>
            <person name="Ye C."/>
            <person name="Mutti N.S."/>
            <person name="Fang X."/>
            <person name="Qin N."/>
            <person name="Donahue G."/>
            <person name="Yang P."/>
            <person name="Li Q."/>
            <person name="Li C."/>
            <person name="Zhang P."/>
            <person name="Huang Z."/>
            <person name="Berger S.L."/>
            <person name="Reinberg D."/>
            <person name="Wang J."/>
            <person name="Liebig J."/>
        </authorList>
    </citation>
    <scope>NUCLEOTIDE SEQUENCE [LARGE SCALE GENOMIC DNA]</scope>
    <source>
        <strain evidence="2">C129</strain>
    </source>
</reference>